<name>A0ABW4XR70_9GAMM</name>
<dbReference type="InterPro" id="IPR011051">
    <property type="entry name" value="RmlC_Cupin_sf"/>
</dbReference>
<keyword evidence="3" id="KW-1185">Reference proteome</keyword>
<dbReference type="Proteomes" id="UP001597380">
    <property type="component" value="Unassembled WGS sequence"/>
</dbReference>
<proteinExistence type="predicted"/>
<dbReference type="Gene3D" id="2.60.120.10">
    <property type="entry name" value="Jelly Rolls"/>
    <property type="match status" value="1"/>
</dbReference>
<dbReference type="SUPFAM" id="SSF51182">
    <property type="entry name" value="RmlC-like cupins"/>
    <property type="match status" value="2"/>
</dbReference>
<organism evidence="2 3">
    <name type="scientific">Corallincola platygyrae</name>
    <dbReference type="NCBI Taxonomy" id="1193278"/>
    <lineage>
        <taxon>Bacteria</taxon>
        <taxon>Pseudomonadati</taxon>
        <taxon>Pseudomonadota</taxon>
        <taxon>Gammaproteobacteria</taxon>
        <taxon>Alteromonadales</taxon>
        <taxon>Psychromonadaceae</taxon>
        <taxon>Corallincola</taxon>
    </lineage>
</organism>
<dbReference type="RefSeq" id="WP_345342337.1">
    <property type="nucleotide sequence ID" value="NZ_BAABLI010000034.1"/>
</dbReference>
<accession>A0ABW4XR70</accession>
<dbReference type="InterPro" id="IPR025979">
    <property type="entry name" value="ChrR-like_cupin_dom"/>
</dbReference>
<evidence type="ECO:0000313" key="2">
    <source>
        <dbReference type="EMBL" id="MFD2098047.1"/>
    </source>
</evidence>
<comment type="caution">
    <text evidence="2">The sequence shown here is derived from an EMBL/GenBank/DDBJ whole genome shotgun (WGS) entry which is preliminary data.</text>
</comment>
<dbReference type="InterPro" id="IPR014710">
    <property type="entry name" value="RmlC-like_jellyroll"/>
</dbReference>
<sequence>MQINANFDETVIINAEQMQWQKSPSPGVHRVMLDRIGEEKARATSLVRYAPGSHFDSHQHPAGEEILVLEGDFNDEHGSYPAGTYLRNPDGTSHSPFSNNGCVLWVKLRQFQADDQVQARLDTLSTVWSSLAENIVRLPLHRHNEEKVQLLELQAGSKLPICPEKGGHELVVLGGALEHKQTKLLPYSWLRFASHAHDELTALELTKLYWKSGHLP</sequence>
<dbReference type="Pfam" id="PF12973">
    <property type="entry name" value="Cupin_7"/>
    <property type="match status" value="1"/>
</dbReference>
<evidence type="ECO:0000259" key="1">
    <source>
        <dbReference type="Pfam" id="PF12973"/>
    </source>
</evidence>
<dbReference type="EMBL" id="JBHUHT010000031">
    <property type="protein sequence ID" value="MFD2098047.1"/>
    <property type="molecule type" value="Genomic_DNA"/>
</dbReference>
<feature type="domain" description="ChrR-like cupin" evidence="1">
    <location>
        <begin position="10"/>
        <end position="111"/>
    </location>
</feature>
<reference evidence="3" key="1">
    <citation type="journal article" date="2019" name="Int. J. Syst. Evol. Microbiol.">
        <title>The Global Catalogue of Microorganisms (GCM) 10K type strain sequencing project: providing services to taxonomists for standard genome sequencing and annotation.</title>
        <authorList>
            <consortium name="The Broad Institute Genomics Platform"/>
            <consortium name="The Broad Institute Genome Sequencing Center for Infectious Disease"/>
            <person name="Wu L."/>
            <person name="Ma J."/>
        </authorList>
    </citation>
    <scope>NUCLEOTIDE SEQUENCE [LARGE SCALE GENOMIC DNA]</scope>
    <source>
        <strain evidence="3">CGMCC 1.10992</strain>
    </source>
</reference>
<evidence type="ECO:0000313" key="3">
    <source>
        <dbReference type="Proteomes" id="UP001597380"/>
    </source>
</evidence>
<dbReference type="CDD" id="cd20303">
    <property type="entry name" value="cupin_ChrR_1"/>
    <property type="match status" value="1"/>
</dbReference>
<protein>
    <submittedName>
        <fullName evidence="2">Cupin domain-containing protein</fullName>
    </submittedName>
</protein>
<gene>
    <name evidence="2" type="ORF">ACFSJ3_18885</name>
</gene>